<name>A0ABD0URG5_DENTH</name>
<dbReference type="EMBL" id="JANQDX010000012">
    <property type="protein sequence ID" value="KAL0915158.1"/>
    <property type="molecule type" value="Genomic_DNA"/>
</dbReference>
<evidence type="ECO:0000256" key="1">
    <source>
        <dbReference type="SAM" id="Phobius"/>
    </source>
</evidence>
<keyword evidence="3" id="KW-1185">Reference proteome</keyword>
<dbReference type="AlphaFoldDB" id="A0ABD0URG5"/>
<sequence length="64" mass="7337">MPMLLHVETLNHVLINGPIVIKNNIINIMNVWLSLKVILEIFFPILSFGTFEKVEMMPNMKGSL</sequence>
<organism evidence="2 3">
    <name type="scientific">Dendrobium thyrsiflorum</name>
    <name type="common">Pinecone-like raceme dendrobium</name>
    <name type="synonym">Orchid</name>
    <dbReference type="NCBI Taxonomy" id="117978"/>
    <lineage>
        <taxon>Eukaryota</taxon>
        <taxon>Viridiplantae</taxon>
        <taxon>Streptophyta</taxon>
        <taxon>Embryophyta</taxon>
        <taxon>Tracheophyta</taxon>
        <taxon>Spermatophyta</taxon>
        <taxon>Magnoliopsida</taxon>
        <taxon>Liliopsida</taxon>
        <taxon>Asparagales</taxon>
        <taxon>Orchidaceae</taxon>
        <taxon>Epidendroideae</taxon>
        <taxon>Malaxideae</taxon>
        <taxon>Dendrobiinae</taxon>
        <taxon>Dendrobium</taxon>
    </lineage>
</organism>
<protein>
    <submittedName>
        <fullName evidence="2">Uncharacterized protein</fullName>
    </submittedName>
</protein>
<evidence type="ECO:0000313" key="3">
    <source>
        <dbReference type="Proteomes" id="UP001552299"/>
    </source>
</evidence>
<feature type="transmembrane region" description="Helical" evidence="1">
    <location>
        <begin position="31"/>
        <end position="51"/>
    </location>
</feature>
<gene>
    <name evidence="2" type="ORF">M5K25_015557</name>
</gene>
<keyword evidence="1" id="KW-1133">Transmembrane helix</keyword>
<keyword evidence="1" id="KW-0472">Membrane</keyword>
<accession>A0ABD0URG5</accession>
<proteinExistence type="predicted"/>
<evidence type="ECO:0000313" key="2">
    <source>
        <dbReference type="EMBL" id="KAL0915158.1"/>
    </source>
</evidence>
<reference evidence="2 3" key="1">
    <citation type="journal article" date="2024" name="Plant Biotechnol. J.">
        <title>Dendrobium thyrsiflorum genome and its molecular insights into genes involved in important horticultural traits.</title>
        <authorList>
            <person name="Chen B."/>
            <person name="Wang J.Y."/>
            <person name="Zheng P.J."/>
            <person name="Li K.L."/>
            <person name="Liang Y.M."/>
            <person name="Chen X.F."/>
            <person name="Zhang C."/>
            <person name="Zhao X."/>
            <person name="He X."/>
            <person name="Zhang G.Q."/>
            <person name="Liu Z.J."/>
            <person name="Xu Q."/>
        </authorList>
    </citation>
    <scope>NUCLEOTIDE SEQUENCE [LARGE SCALE GENOMIC DNA]</scope>
    <source>
        <strain evidence="2">GZMU011</strain>
    </source>
</reference>
<dbReference type="Proteomes" id="UP001552299">
    <property type="component" value="Unassembled WGS sequence"/>
</dbReference>
<keyword evidence="1" id="KW-0812">Transmembrane</keyword>
<comment type="caution">
    <text evidence="2">The sequence shown here is derived from an EMBL/GenBank/DDBJ whole genome shotgun (WGS) entry which is preliminary data.</text>
</comment>